<dbReference type="EMBL" id="RXGA01000003">
    <property type="protein sequence ID" value="RWX73467.1"/>
    <property type="molecule type" value="Genomic_DNA"/>
</dbReference>
<feature type="domain" description="NAD-dependent epimerase/dehydratase" evidence="2">
    <location>
        <begin position="79"/>
        <end position="314"/>
    </location>
</feature>
<dbReference type="PANTHER" id="PTHR43000">
    <property type="entry name" value="DTDP-D-GLUCOSE 4,6-DEHYDRATASE-RELATED"/>
    <property type="match status" value="1"/>
</dbReference>
<dbReference type="CDD" id="cd05256">
    <property type="entry name" value="UDP_AE_SDR_e"/>
    <property type="match status" value="1"/>
</dbReference>
<dbReference type="Gene3D" id="3.40.50.720">
    <property type="entry name" value="NAD(P)-binding Rossmann-like Domain"/>
    <property type="match status" value="1"/>
</dbReference>
<dbReference type="AlphaFoldDB" id="A0A444L7B5"/>
<sequence>MDCLERIALRGETEHASIGLTDLRKVKRFEERLEKGLEMQRLARYTIGRAPGGLPRAQKRFNPTWRYLQSAFLMKGRRVVITGGAGFIGSNLAWELCAENEVAVVDDLSTGNLHNIKGLVDGGKVAFSRQSVTDADGLKAIFKGADFVLHQAAIPSVARSVRDPVATNEAGIRGTLSVLSAARETGVKKVVFASSSSVYGDTPTLPKHEGMIPRPMSPYAVTKLAGEHYCRLFTEIYGLKTVSLRYFNVYGPRQDPSSEYAAVIPRFISCALNGEPMPIYGDGMQTRDFTFVRDVVRANALAAESGAIVVYNIGSGRRVSVMELAQKVAEAVGVEPKVVHLPPRAGDVRDSLADITRARDGFSYSPTHSLEEGLRITVEWLKSGR</sequence>
<dbReference type="Pfam" id="PF01370">
    <property type="entry name" value="Epimerase"/>
    <property type="match status" value="1"/>
</dbReference>
<reference evidence="3 4" key="1">
    <citation type="submission" date="2018-12" db="EMBL/GenBank/DDBJ databases">
        <title>The complete genome of the methanogenic archaea of the candidate phylum Verstraetearchaeota, obtained from the metagenome of underground thermal water.</title>
        <authorList>
            <person name="Kadnikov V.V."/>
            <person name="Mardanov A.V."/>
            <person name="Beletsky A.V."/>
            <person name="Karnachuk O.V."/>
            <person name="Ravin N.V."/>
        </authorList>
    </citation>
    <scope>NUCLEOTIDE SEQUENCE [LARGE SCALE GENOMIC DNA]</scope>
    <source>
        <strain evidence="3">Ch88</strain>
    </source>
</reference>
<proteinExistence type="inferred from homology"/>
<organism evidence="3 4">
    <name type="scientific">Methanosuratincola subterraneus</name>
    <dbReference type="NCBI Taxonomy" id="2593994"/>
    <lineage>
        <taxon>Archaea</taxon>
        <taxon>Thermoproteota</taxon>
        <taxon>Methanosuratincolia</taxon>
        <taxon>Candidatus Methanomethylicales</taxon>
        <taxon>Candidatus Methanomethylicaceae</taxon>
        <taxon>Candidatus Methanosuratincola (ex Vanwonterghem et al. 2016)</taxon>
    </lineage>
</organism>
<dbReference type="Proteomes" id="UP000288215">
    <property type="component" value="Unassembled WGS sequence"/>
</dbReference>
<evidence type="ECO:0000259" key="2">
    <source>
        <dbReference type="Pfam" id="PF01370"/>
    </source>
</evidence>
<evidence type="ECO:0000313" key="4">
    <source>
        <dbReference type="Proteomes" id="UP000288215"/>
    </source>
</evidence>
<protein>
    <submittedName>
        <fullName evidence="3">UDP-glucose 4-epimerase</fullName>
    </submittedName>
</protein>
<evidence type="ECO:0000256" key="1">
    <source>
        <dbReference type="ARBA" id="ARBA00007637"/>
    </source>
</evidence>
<dbReference type="SUPFAM" id="SSF51735">
    <property type="entry name" value="NAD(P)-binding Rossmann-fold domains"/>
    <property type="match status" value="1"/>
</dbReference>
<comment type="similarity">
    <text evidence="1">Belongs to the NAD(P)-dependent epimerase/dehydratase family.</text>
</comment>
<gene>
    <name evidence="3" type="ORF">Metus_1441</name>
</gene>
<dbReference type="PRINTS" id="PR01713">
    <property type="entry name" value="NUCEPIMERASE"/>
</dbReference>
<dbReference type="InterPro" id="IPR036291">
    <property type="entry name" value="NAD(P)-bd_dom_sf"/>
</dbReference>
<evidence type="ECO:0000313" key="3">
    <source>
        <dbReference type="EMBL" id="RWX73467.1"/>
    </source>
</evidence>
<accession>A0A444L7B5</accession>
<name>A0A444L7B5_METS7</name>
<comment type="caution">
    <text evidence="3">The sequence shown here is derived from an EMBL/GenBank/DDBJ whole genome shotgun (WGS) entry which is preliminary data.</text>
</comment>
<dbReference type="InterPro" id="IPR001509">
    <property type="entry name" value="Epimerase_deHydtase"/>
</dbReference>
<dbReference type="Gene3D" id="3.90.25.10">
    <property type="entry name" value="UDP-galactose 4-epimerase, domain 1"/>
    <property type="match status" value="1"/>
</dbReference>